<accession>A0A3E0WCJ8</accession>
<dbReference type="RefSeq" id="WP_116418671.1">
    <property type="nucleotide sequence ID" value="NZ_NBXC01000017.1"/>
</dbReference>
<sequence>MHVLDDPIRSALTSRHALLATADGTALRYPPDVAPFGSMPPRPTSDDWAALARLTTDDDPSAMFVPAGFAVPSGWVTHLSLGLTQLTDDRVEASGPRGWDIVDLGDDQVEEMLELTALTRPGPFLPRTLLFGGYVGIRQRGTLVAMAGRRLSMPGWVEVSAVCTHPDARGHGFARRLITEVVRGIRADGDRAFLHVAHGNPAQGVYEAMGFTVRRDDLKVVDVSPRG</sequence>
<organism evidence="2 3">
    <name type="scientific">Subtercola boreus</name>
    <dbReference type="NCBI Taxonomy" id="120213"/>
    <lineage>
        <taxon>Bacteria</taxon>
        <taxon>Bacillati</taxon>
        <taxon>Actinomycetota</taxon>
        <taxon>Actinomycetes</taxon>
        <taxon>Micrococcales</taxon>
        <taxon>Microbacteriaceae</taxon>
        <taxon>Subtercola</taxon>
    </lineage>
</organism>
<dbReference type="CDD" id="cd04301">
    <property type="entry name" value="NAT_SF"/>
    <property type="match status" value="1"/>
</dbReference>
<dbReference type="GO" id="GO:0016747">
    <property type="term" value="F:acyltransferase activity, transferring groups other than amino-acyl groups"/>
    <property type="evidence" value="ECO:0007669"/>
    <property type="project" value="InterPro"/>
</dbReference>
<reference evidence="2 3" key="1">
    <citation type="submission" date="2017-04" db="EMBL/GenBank/DDBJ databases">
        <title>Comparative genome analysis of Subtercola boreus.</title>
        <authorList>
            <person name="Cho Y.-J."/>
            <person name="Cho A."/>
            <person name="Kim O.-S."/>
            <person name="Lee J.-I."/>
        </authorList>
    </citation>
    <scope>NUCLEOTIDE SEQUENCE [LARGE SCALE GENOMIC DNA]</scope>
    <source>
        <strain evidence="2 3">P28004</strain>
    </source>
</reference>
<dbReference type="PROSITE" id="PS51186">
    <property type="entry name" value="GNAT"/>
    <property type="match status" value="1"/>
</dbReference>
<dbReference type="Gene3D" id="3.40.630.30">
    <property type="match status" value="1"/>
</dbReference>
<dbReference type="EMBL" id="NBXE01000022">
    <property type="protein sequence ID" value="RFA26909.1"/>
    <property type="molecule type" value="Genomic_DNA"/>
</dbReference>
<evidence type="ECO:0000313" key="3">
    <source>
        <dbReference type="Proteomes" id="UP000257080"/>
    </source>
</evidence>
<evidence type="ECO:0000259" key="1">
    <source>
        <dbReference type="PROSITE" id="PS51186"/>
    </source>
</evidence>
<protein>
    <recommendedName>
        <fullName evidence="1">N-acetyltransferase domain-containing protein</fullName>
    </recommendedName>
</protein>
<proteinExistence type="predicted"/>
<dbReference type="InterPro" id="IPR016181">
    <property type="entry name" value="Acyl_CoA_acyltransferase"/>
</dbReference>
<dbReference type="OrthoDB" id="9797456at2"/>
<feature type="domain" description="N-acetyltransferase" evidence="1">
    <location>
        <begin position="99"/>
        <end position="227"/>
    </location>
</feature>
<dbReference type="Proteomes" id="UP000257080">
    <property type="component" value="Unassembled WGS sequence"/>
</dbReference>
<gene>
    <name evidence="2" type="ORF">B7R25_09195</name>
</gene>
<dbReference type="InterPro" id="IPR000182">
    <property type="entry name" value="GNAT_dom"/>
</dbReference>
<comment type="caution">
    <text evidence="2">The sequence shown here is derived from an EMBL/GenBank/DDBJ whole genome shotgun (WGS) entry which is preliminary data.</text>
</comment>
<evidence type="ECO:0000313" key="2">
    <source>
        <dbReference type="EMBL" id="RFA26909.1"/>
    </source>
</evidence>
<name>A0A3E0WCJ8_9MICO</name>
<dbReference type="AlphaFoldDB" id="A0A3E0WCJ8"/>
<dbReference type="Pfam" id="PF08445">
    <property type="entry name" value="FR47"/>
    <property type="match status" value="1"/>
</dbReference>
<dbReference type="SUPFAM" id="SSF55729">
    <property type="entry name" value="Acyl-CoA N-acyltransferases (Nat)"/>
    <property type="match status" value="1"/>
</dbReference>
<dbReference type="InterPro" id="IPR013653">
    <property type="entry name" value="GCN5-like_dom"/>
</dbReference>